<name>A0A1B7LH26_9FIRM</name>
<dbReference type="PANTHER" id="PTHR39338">
    <property type="entry name" value="BLL5662 PROTEIN-RELATED"/>
    <property type="match status" value="1"/>
</dbReference>
<reference evidence="1 2" key="1">
    <citation type="submission" date="2016-04" db="EMBL/GenBank/DDBJ databases">
        <authorList>
            <person name="Evans L.H."/>
            <person name="Alamgir A."/>
            <person name="Owens N."/>
            <person name="Weber N.D."/>
            <person name="Virtaneva K."/>
            <person name="Barbian K."/>
            <person name="Babar A."/>
            <person name="Rosenke K."/>
        </authorList>
    </citation>
    <scope>NUCLEOTIDE SEQUENCE [LARGE SCALE GENOMIC DNA]</scope>
    <source>
        <strain evidence="1 2">LMa1</strain>
    </source>
</reference>
<dbReference type="InterPro" id="IPR036465">
    <property type="entry name" value="vWFA_dom_sf"/>
</dbReference>
<sequence length="467" mass="54186">MEVDRVTRVVARVEAEGMNSLHHNLAGFIHVLRHLGLRVSVAEALDAYQALTAVDLMQKERVKAALQAVLVKDRAGRALFGLAFDRFFVTPEEKRRRQQLRRQWEEEQAIQQQQAAAELQEAVRQWHPDYQFTGEQVATFARLPSEQRRRFKEIMGRMRGNPVNDPHDLIAQVIQSSLNYWRYYLMKNRVENQPPDAVHTGREDLDAVIAGVAADFYRDPDEQIMHADMQNITGRDVDRMTALIQRLSAQLASRLSRRYRRSRLHRQVDIRRTIRRNLRYGGTPLELSYRARRAHKPRLLLICDVSASMARYARFVLQFVYGLSSAVQEIESFVFSEDLERITPFFKHGRNFTETMTGLINESRQWGQTTNLGAALQTFERLYRPLLKSDTHVLIVSDAKTIAPEKAAGLLAVVRRQAREIIWLNPVPEREWQHLPGLAAFREQAGMFECYTPAHLEDILRRQLKKI</sequence>
<dbReference type="InterPro" id="IPR008912">
    <property type="entry name" value="Uncharacterised_CoxE"/>
</dbReference>
<organism evidence="1 2">
    <name type="scientific">Desulfotomaculum copahuensis</name>
    <dbReference type="NCBI Taxonomy" id="1838280"/>
    <lineage>
        <taxon>Bacteria</taxon>
        <taxon>Bacillati</taxon>
        <taxon>Bacillota</taxon>
        <taxon>Clostridia</taxon>
        <taxon>Eubacteriales</taxon>
        <taxon>Desulfotomaculaceae</taxon>
        <taxon>Desulfotomaculum</taxon>
    </lineage>
</organism>
<dbReference type="Pfam" id="PF05762">
    <property type="entry name" value="VWA_CoxE"/>
    <property type="match status" value="1"/>
</dbReference>
<gene>
    <name evidence="1" type="ORF">A6M21_05875</name>
</gene>
<evidence type="ECO:0008006" key="3">
    <source>
        <dbReference type="Google" id="ProtNLM"/>
    </source>
</evidence>
<dbReference type="EMBL" id="LYVF01000062">
    <property type="protein sequence ID" value="OAT85447.1"/>
    <property type="molecule type" value="Genomic_DNA"/>
</dbReference>
<dbReference type="SUPFAM" id="SSF53300">
    <property type="entry name" value="vWA-like"/>
    <property type="match status" value="1"/>
</dbReference>
<proteinExistence type="predicted"/>
<accession>A0A1B7LH26</accession>
<dbReference type="AlphaFoldDB" id="A0A1B7LH26"/>
<comment type="caution">
    <text evidence="1">The sequence shown here is derived from an EMBL/GenBank/DDBJ whole genome shotgun (WGS) entry which is preliminary data.</text>
</comment>
<dbReference type="RefSeq" id="WP_066666794.1">
    <property type="nucleotide sequence ID" value="NZ_LYVF01000062.1"/>
</dbReference>
<keyword evidence="2" id="KW-1185">Reference proteome</keyword>
<dbReference type="PANTHER" id="PTHR39338:SF5">
    <property type="entry name" value="BLR6139 PROTEIN"/>
    <property type="match status" value="1"/>
</dbReference>
<evidence type="ECO:0000313" key="2">
    <source>
        <dbReference type="Proteomes" id="UP000078532"/>
    </source>
</evidence>
<protein>
    <recommendedName>
        <fullName evidence="3">VWA domain-containing protein</fullName>
    </recommendedName>
</protein>
<dbReference type="STRING" id="1838280.A6M21_05875"/>
<evidence type="ECO:0000313" key="1">
    <source>
        <dbReference type="EMBL" id="OAT85447.1"/>
    </source>
</evidence>
<dbReference type="OrthoDB" id="9790469at2"/>
<dbReference type="Proteomes" id="UP000078532">
    <property type="component" value="Unassembled WGS sequence"/>
</dbReference>